<organism evidence="2 3">
    <name type="scientific">Fusarium beomiforme</name>
    <dbReference type="NCBI Taxonomy" id="44412"/>
    <lineage>
        <taxon>Eukaryota</taxon>
        <taxon>Fungi</taxon>
        <taxon>Dikarya</taxon>
        <taxon>Ascomycota</taxon>
        <taxon>Pezizomycotina</taxon>
        <taxon>Sordariomycetes</taxon>
        <taxon>Hypocreomycetidae</taxon>
        <taxon>Hypocreales</taxon>
        <taxon>Nectriaceae</taxon>
        <taxon>Fusarium</taxon>
        <taxon>Fusarium burgessii species complex</taxon>
    </lineage>
</organism>
<evidence type="ECO:0000256" key="1">
    <source>
        <dbReference type="SAM" id="MobiDB-lite"/>
    </source>
</evidence>
<sequence length="170" mass="18566">MPKHEPPTIISSDAESEFDDVTDLCLEPLEPLKAKEQPNDSRKEDESDEENNSSPDPDSQLFQTVAEHESRNAVSILFRNVQEESQATAHSSLVGDGSGQALTASSRKQVISLSMANQKIGNKIRPCLSSVASKKRSAINGRLAELNAEAQRARTSLVDARVALNQRLEI</sequence>
<evidence type="ECO:0000313" key="3">
    <source>
        <dbReference type="Proteomes" id="UP000730481"/>
    </source>
</evidence>
<protein>
    <submittedName>
        <fullName evidence="2">Uncharacterized protein</fullName>
    </submittedName>
</protein>
<dbReference type="AlphaFoldDB" id="A0A9P5A717"/>
<name>A0A9P5A717_9HYPO</name>
<feature type="region of interest" description="Disordered" evidence="1">
    <location>
        <begin position="1"/>
        <end position="66"/>
    </location>
</feature>
<keyword evidence="3" id="KW-1185">Reference proteome</keyword>
<gene>
    <name evidence="2" type="ORF">FBEOM_13418</name>
</gene>
<accession>A0A9P5A717</accession>
<reference evidence="2" key="1">
    <citation type="journal article" date="2017" name="Mycologia">
        <title>Fusarium algeriense, sp. nov., a novel toxigenic crown rot pathogen of durum wheat from Algeria is nested in the Fusarium burgessii species complex.</title>
        <authorList>
            <person name="Laraba I."/>
            <person name="Keddad A."/>
            <person name="Boureghda H."/>
            <person name="Abdallah N."/>
            <person name="Vaughan M.M."/>
            <person name="Proctor R.H."/>
            <person name="Busman M."/>
            <person name="O'Donnell K."/>
        </authorList>
    </citation>
    <scope>NUCLEOTIDE SEQUENCE</scope>
    <source>
        <strain evidence="2">NRRL 25174</strain>
    </source>
</reference>
<dbReference type="EMBL" id="PVQB02000979">
    <property type="protein sequence ID" value="KAF4332768.1"/>
    <property type="molecule type" value="Genomic_DNA"/>
</dbReference>
<dbReference type="Proteomes" id="UP000730481">
    <property type="component" value="Unassembled WGS sequence"/>
</dbReference>
<evidence type="ECO:0000313" key="2">
    <source>
        <dbReference type="EMBL" id="KAF4332768.1"/>
    </source>
</evidence>
<comment type="caution">
    <text evidence="2">The sequence shown here is derived from an EMBL/GenBank/DDBJ whole genome shotgun (WGS) entry which is preliminary data.</text>
</comment>
<proteinExistence type="predicted"/>
<reference evidence="2" key="2">
    <citation type="submission" date="2020-02" db="EMBL/GenBank/DDBJ databases">
        <title>Identification and distribution of gene clusters putatively required for synthesis of sphingolipid metabolism inhibitors in phylogenetically diverse species of the filamentous fungus Fusarium.</title>
        <authorList>
            <person name="Kim H.-S."/>
            <person name="Busman M."/>
            <person name="Brown D.W."/>
            <person name="Divon H."/>
            <person name="Uhlig S."/>
            <person name="Proctor R.H."/>
        </authorList>
    </citation>
    <scope>NUCLEOTIDE SEQUENCE</scope>
    <source>
        <strain evidence="2">NRRL 25174</strain>
    </source>
</reference>
<feature type="compositionally biased region" description="Basic and acidic residues" evidence="1">
    <location>
        <begin position="30"/>
        <end position="45"/>
    </location>
</feature>
<dbReference type="OrthoDB" id="5061200at2759"/>